<sequence length="197" mass="22951">MKKIVCLGDSTTYGYMVSRDKVWTEILNDKFSNNNKDFTFINKGINGDMISGMLARFDRDCVNAYTVILMGGVNDIFTCKHVKKIENNLISIVNKSLENNIDIIVFTPIAFIKEAFDFFESNNIEEFDNILKEYVNFINQYTKTNNIKSIDVYNLFVNKILKENHYYDIFFDGVHLSENGHNVFASEIYNYINDILY</sequence>
<proteinExistence type="predicted"/>
<dbReference type="EMBL" id="JJMJ01000266">
    <property type="protein sequence ID" value="PPS20770.1"/>
    <property type="molecule type" value="Genomic_DNA"/>
</dbReference>
<accession>A0ABX5B0T3</accession>
<dbReference type="Pfam" id="PF13472">
    <property type="entry name" value="Lipase_GDSL_2"/>
    <property type="match status" value="1"/>
</dbReference>
<dbReference type="PANTHER" id="PTHR30383">
    <property type="entry name" value="THIOESTERASE 1/PROTEASE 1/LYSOPHOSPHOLIPASE L1"/>
    <property type="match status" value="1"/>
</dbReference>
<reference evidence="2 3" key="1">
    <citation type="submission" date="2014-04" db="EMBL/GenBank/DDBJ databases">
        <title>Whole genome sequence of 'Brachyspira hampsonii' D13-03603F2.</title>
        <authorList>
            <person name="Patterson A.H."/>
            <person name="Chaban B."/>
            <person name="Fernando C."/>
            <person name="Harding J.C."/>
            <person name="Hill J.E."/>
        </authorList>
    </citation>
    <scope>NUCLEOTIDE SEQUENCE [LARGE SCALE GENOMIC DNA]</scope>
    <source>
        <strain evidence="2 3">D13-03603F2</strain>
    </source>
</reference>
<dbReference type="RefSeq" id="WP_104619280.1">
    <property type="nucleotide sequence ID" value="NZ_JJMJ01000266.1"/>
</dbReference>
<protein>
    <submittedName>
        <fullName evidence="2">Arylesterase</fullName>
    </submittedName>
</protein>
<dbReference type="Gene3D" id="3.40.50.1110">
    <property type="entry name" value="SGNH hydrolase"/>
    <property type="match status" value="1"/>
</dbReference>
<name>A0ABX5B0T3_9SPIR</name>
<comment type="caution">
    <text evidence="2">The sequence shown here is derived from an EMBL/GenBank/DDBJ whole genome shotgun (WGS) entry which is preliminary data.</text>
</comment>
<dbReference type="Proteomes" id="UP000238924">
    <property type="component" value="Unassembled WGS sequence"/>
</dbReference>
<dbReference type="SUPFAM" id="SSF52266">
    <property type="entry name" value="SGNH hydrolase"/>
    <property type="match status" value="1"/>
</dbReference>
<gene>
    <name evidence="2" type="ORF">DJ52_14885</name>
</gene>
<evidence type="ECO:0000259" key="1">
    <source>
        <dbReference type="Pfam" id="PF13472"/>
    </source>
</evidence>
<keyword evidence="3" id="KW-1185">Reference proteome</keyword>
<feature type="domain" description="SGNH hydrolase-type esterase" evidence="1">
    <location>
        <begin position="6"/>
        <end position="182"/>
    </location>
</feature>
<dbReference type="PANTHER" id="PTHR30383:SF5">
    <property type="entry name" value="SGNH HYDROLASE-TYPE ESTERASE DOMAIN-CONTAINING PROTEIN"/>
    <property type="match status" value="1"/>
</dbReference>
<dbReference type="InterPro" id="IPR036514">
    <property type="entry name" value="SGNH_hydro_sf"/>
</dbReference>
<dbReference type="InterPro" id="IPR013830">
    <property type="entry name" value="SGNH_hydro"/>
</dbReference>
<organism evidence="2 3">
    <name type="scientific">Brachyspira murdochii</name>
    <dbReference type="NCBI Taxonomy" id="84378"/>
    <lineage>
        <taxon>Bacteria</taxon>
        <taxon>Pseudomonadati</taxon>
        <taxon>Spirochaetota</taxon>
        <taxon>Spirochaetia</taxon>
        <taxon>Brachyspirales</taxon>
        <taxon>Brachyspiraceae</taxon>
        <taxon>Brachyspira</taxon>
    </lineage>
</organism>
<dbReference type="InterPro" id="IPR051532">
    <property type="entry name" value="Ester_Hydrolysis_Enzymes"/>
</dbReference>
<evidence type="ECO:0000313" key="2">
    <source>
        <dbReference type="EMBL" id="PPS20770.1"/>
    </source>
</evidence>
<evidence type="ECO:0000313" key="3">
    <source>
        <dbReference type="Proteomes" id="UP000238924"/>
    </source>
</evidence>